<keyword evidence="2" id="KW-1003">Cell membrane</keyword>
<keyword evidence="8" id="KW-1185">Reference proteome</keyword>
<feature type="transmembrane region" description="Helical" evidence="6">
    <location>
        <begin position="389"/>
        <end position="410"/>
    </location>
</feature>
<evidence type="ECO:0000256" key="3">
    <source>
        <dbReference type="ARBA" id="ARBA00022692"/>
    </source>
</evidence>
<evidence type="ECO:0000256" key="5">
    <source>
        <dbReference type="ARBA" id="ARBA00023136"/>
    </source>
</evidence>
<keyword evidence="4 6" id="KW-1133">Transmembrane helix</keyword>
<dbReference type="PANTHER" id="PTHR30250:SF11">
    <property type="entry name" value="O-ANTIGEN TRANSPORTER-RELATED"/>
    <property type="match status" value="1"/>
</dbReference>
<feature type="transmembrane region" description="Helical" evidence="6">
    <location>
        <begin position="178"/>
        <end position="198"/>
    </location>
</feature>
<proteinExistence type="predicted"/>
<keyword evidence="5 6" id="KW-0472">Membrane</keyword>
<dbReference type="RefSeq" id="WP_050061678.1">
    <property type="nucleotide sequence ID" value="NZ_JACHEK010000006.1"/>
</dbReference>
<feature type="transmembrane region" description="Helical" evidence="6">
    <location>
        <begin position="116"/>
        <end position="136"/>
    </location>
</feature>
<dbReference type="Proteomes" id="UP000538666">
    <property type="component" value="Unassembled WGS sequence"/>
</dbReference>
<evidence type="ECO:0000256" key="1">
    <source>
        <dbReference type="ARBA" id="ARBA00004651"/>
    </source>
</evidence>
<gene>
    <name evidence="7" type="ORF">HNQ77_003162</name>
</gene>
<reference evidence="7 8" key="1">
    <citation type="submission" date="2020-08" db="EMBL/GenBank/DDBJ databases">
        <title>Genomic Encyclopedia of Type Strains, Phase IV (KMG-IV): sequencing the most valuable type-strain genomes for metagenomic binning, comparative biology and taxonomic classification.</title>
        <authorList>
            <person name="Goeker M."/>
        </authorList>
    </citation>
    <scope>NUCLEOTIDE SEQUENCE [LARGE SCALE GENOMIC DNA]</scope>
    <source>
        <strain evidence="7 8">DSM 103733</strain>
    </source>
</reference>
<dbReference type="InterPro" id="IPR002797">
    <property type="entry name" value="Polysacc_synth"/>
</dbReference>
<dbReference type="AlphaFoldDB" id="A0A841K4L4"/>
<feature type="transmembrane region" description="Helical" evidence="6">
    <location>
        <begin position="46"/>
        <end position="70"/>
    </location>
</feature>
<keyword evidence="3 6" id="KW-0812">Transmembrane</keyword>
<evidence type="ECO:0000256" key="2">
    <source>
        <dbReference type="ARBA" id="ARBA00022475"/>
    </source>
</evidence>
<accession>A0A841K4L4</accession>
<evidence type="ECO:0000256" key="4">
    <source>
        <dbReference type="ARBA" id="ARBA00022989"/>
    </source>
</evidence>
<organism evidence="7 8">
    <name type="scientific">Silvibacterium bohemicum</name>
    <dbReference type="NCBI Taxonomy" id="1577686"/>
    <lineage>
        <taxon>Bacteria</taxon>
        <taxon>Pseudomonadati</taxon>
        <taxon>Acidobacteriota</taxon>
        <taxon>Terriglobia</taxon>
        <taxon>Terriglobales</taxon>
        <taxon>Acidobacteriaceae</taxon>
        <taxon>Silvibacterium</taxon>
    </lineage>
</organism>
<evidence type="ECO:0000313" key="7">
    <source>
        <dbReference type="EMBL" id="MBB6145204.1"/>
    </source>
</evidence>
<evidence type="ECO:0000256" key="6">
    <source>
        <dbReference type="SAM" id="Phobius"/>
    </source>
</evidence>
<dbReference type="GO" id="GO:0005886">
    <property type="term" value="C:plasma membrane"/>
    <property type="evidence" value="ECO:0007669"/>
    <property type="project" value="UniProtKB-SubCell"/>
</dbReference>
<dbReference type="OrthoDB" id="5240734at2"/>
<dbReference type="PANTHER" id="PTHR30250">
    <property type="entry name" value="PST FAMILY PREDICTED COLANIC ACID TRANSPORTER"/>
    <property type="match status" value="1"/>
</dbReference>
<dbReference type="InterPro" id="IPR050833">
    <property type="entry name" value="Poly_Biosynth_Transport"/>
</dbReference>
<dbReference type="Pfam" id="PF01943">
    <property type="entry name" value="Polysacc_synt"/>
    <property type="match status" value="1"/>
</dbReference>
<comment type="caution">
    <text evidence="7">The sequence shown here is derived from an EMBL/GenBank/DDBJ whole genome shotgun (WGS) entry which is preliminary data.</text>
</comment>
<feature type="transmembrane region" description="Helical" evidence="6">
    <location>
        <begin position="91"/>
        <end position="110"/>
    </location>
</feature>
<dbReference type="EMBL" id="JACHEK010000006">
    <property type="protein sequence ID" value="MBB6145204.1"/>
    <property type="molecule type" value="Genomic_DNA"/>
</dbReference>
<sequence>MFDLMRRSVVARNTAWMFAGQGLRLGIQAAYFTAIARSLGVSNYGAFVGVTAFVAVAFPFGSLGSGHLLIRQVAKDKSAFARCWGEAIGTTVSVSAILLGILLIVSRFLIPATIPTALVFLVAFSDLFGLSIIGIAGQAFQAFELLKWTAVINIMISSCRLIGALLLIAFVHHPSPLQWGYIYFGSTLAVVIAAYLMVTQKLGSPKISLRRSPRQILDGVYFSISLSAQSIYNDIDKTMLVRLSTFGATGIYGAAYRLIDVSFSPVSALLYAAYPKFFRQGAGGLGPSLAHARSLLRKALLYASVICVGILLLAGVVPHVLGAEYARTVEALRWLAPLPILKTIHYFISDALTGAGHQALRSGIQASVAVFNVLINLWLIPAYSWRGAAWASIASDGLLACLICTAAFVLSRRSQKKMVLQVQ</sequence>
<feature type="transmembrane region" description="Helical" evidence="6">
    <location>
        <begin position="148"/>
        <end position="172"/>
    </location>
</feature>
<feature type="transmembrane region" description="Helical" evidence="6">
    <location>
        <begin position="299"/>
        <end position="322"/>
    </location>
</feature>
<evidence type="ECO:0000313" key="8">
    <source>
        <dbReference type="Proteomes" id="UP000538666"/>
    </source>
</evidence>
<name>A0A841K4L4_9BACT</name>
<comment type="subcellular location">
    <subcellularLocation>
        <location evidence="1">Cell membrane</location>
        <topology evidence="1">Multi-pass membrane protein</topology>
    </subcellularLocation>
</comment>
<feature type="transmembrane region" description="Helical" evidence="6">
    <location>
        <begin position="21"/>
        <end position="40"/>
    </location>
</feature>
<protein>
    <submittedName>
        <fullName evidence="7">O-antigen/teichoic acid export membrane protein</fullName>
    </submittedName>
</protein>